<dbReference type="EMBL" id="PPEA01000891">
    <property type="protein sequence ID" value="PQM44237.1"/>
    <property type="molecule type" value="Genomic_DNA"/>
</dbReference>
<evidence type="ECO:0000313" key="2">
    <source>
        <dbReference type="Proteomes" id="UP000238296"/>
    </source>
</evidence>
<dbReference type="AlphaFoldDB" id="A0A2S8BC47"/>
<organism evidence="1 2">
    <name type="scientific">Mycobacterium talmoniae</name>
    <dbReference type="NCBI Taxonomy" id="1858794"/>
    <lineage>
        <taxon>Bacteria</taxon>
        <taxon>Bacillati</taxon>
        <taxon>Actinomycetota</taxon>
        <taxon>Actinomycetes</taxon>
        <taxon>Mycobacteriales</taxon>
        <taxon>Mycobacteriaceae</taxon>
        <taxon>Mycobacterium</taxon>
    </lineage>
</organism>
<evidence type="ECO:0000313" key="1">
    <source>
        <dbReference type="EMBL" id="PQM44237.1"/>
    </source>
</evidence>
<accession>A0A2S8BC47</accession>
<protein>
    <submittedName>
        <fullName evidence="1">Uncharacterized protein</fullName>
    </submittedName>
</protein>
<comment type="caution">
    <text evidence="1">The sequence shown here is derived from an EMBL/GenBank/DDBJ whole genome shotgun (WGS) entry which is preliminary data.</text>
</comment>
<reference evidence="1 2" key="1">
    <citation type="journal article" date="2017" name="Int. J. Syst. Evol. Microbiol.">
        <title>Mycobacterium talmoniae sp. nov., a slowly growing mycobacterium isolated from human respiratory samples.</title>
        <authorList>
            <person name="Davidson R.M."/>
            <person name="DeGroote M.A."/>
            <person name="Marola J.L."/>
            <person name="Buss S."/>
            <person name="Jones V."/>
            <person name="McNeil M.R."/>
            <person name="Freifeld A.G."/>
            <person name="Elaine Epperson L."/>
            <person name="Hasan N.A."/>
            <person name="Jackson M."/>
            <person name="Iwen P.C."/>
            <person name="Salfinger M."/>
            <person name="Strong M."/>
        </authorList>
    </citation>
    <scope>NUCLEOTIDE SEQUENCE [LARGE SCALE GENOMIC DNA]</scope>
    <source>
        <strain evidence="1 2">ATCC BAA-2683</strain>
    </source>
</reference>
<gene>
    <name evidence="1" type="ORF">C1Y40_05606</name>
</gene>
<sequence>MAPNGIPSTSSVLIADGSTAVTDTPWQRSSSRRLRLNAVAACLDAV</sequence>
<name>A0A2S8BC47_9MYCO</name>
<dbReference type="Proteomes" id="UP000238296">
    <property type="component" value="Unassembled WGS sequence"/>
</dbReference>
<proteinExistence type="predicted"/>